<feature type="transmembrane region" description="Helical" evidence="1">
    <location>
        <begin position="12"/>
        <end position="33"/>
    </location>
</feature>
<accession>A0A1F7XVK8</accession>
<dbReference type="EMBL" id="MGGB01000032">
    <property type="protein sequence ID" value="OGM18769.1"/>
    <property type="molecule type" value="Genomic_DNA"/>
</dbReference>
<feature type="domain" description="DUF5652" evidence="2">
    <location>
        <begin position="11"/>
        <end position="73"/>
    </location>
</feature>
<dbReference type="InterPro" id="IPR043712">
    <property type="entry name" value="DUF5652"/>
</dbReference>
<keyword evidence="1" id="KW-0812">Transmembrane</keyword>
<proteinExistence type="predicted"/>
<organism evidence="3 4">
    <name type="scientific">Candidatus Woesebacteria bacterium RIFCSPHIGHO2_01_FULL_37_10</name>
    <dbReference type="NCBI Taxonomy" id="1802489"/>
    <lineage>
        <taxon>Bacteria</taxon>
        <taxon>Candidatus Woeseibacteriota</taxon>
    </lineage>
</organism>
<dbReference type="Proteomes" id="UP000178446">
    <property type="component" value="Unassembled WGS sequence"/>
</dbReference>
<evidence type="ECO:0000313" key="3">
    <source>
        <dbReference type="EMBL" id="OGM18769.1"/>
    </source>
</evidence>
<keyword evidence="1" id="KW-1133">Transmembrane helix</keyword>
<reference evidence="3 4" key="1">
    <citation type="journal article" date="2016" name="Nat. Commun.">
        <title>Thousands of microbial genomes shed light on interconnected biogeochemical processes in an aquifer system.</title>
        <authorList>
            <person name="Anantharaman K."/>
            <person name="Brown C.T."/>
            <person name="Hug L.A."/>
            <person name="Sharon I."/>
            <person name="Castelle C.J."/>
            <person name="Probst A.J."/>
            <person name="Thomas B.C."/>
            <person name="Singh A."/>
            <person name="Wilkins M.J."/>
            <person name="Karaoz U."/>
            <person name="Brodie E.L."/>
            <person name="Williams K.H."/>
            <person name="Hubbard S.S."/>
            <person name="Banfield J.F."/>
        </authorList>
    </citation>
    <scope>NUCLEOTIDE SEQUENCE [LARGE SCALE GENOMIC DNA]</scope>
</reference>
<dbReference type="Pfam" id="PF18893">
    <property type="entry name" value="DUF5652"/>
    <property type="match status" value="1"/>
</dbReference>
<feature type="transmembrane region" description="Helical" evidence="1">
    <location>
        <begin position="45"/>
        <end position="66"/>
    </location>
</feature>
<sequence length="75" mass="8858">MFKYFSNFPQFYSSINSGIVIILVVWSIFWKGLALWRAARNKQKYWFVAILIFSTIGILDIAYIAFFQKPPKKQS</sequence>
<evidence type="ECO:0000259" key="2">
    <source>
        <dbReference type="Pfam" id="PF18893"/>
    </source>
</evidence>
<comment type="caution">
    <text evidence="3">The sequence shown here is derived from an EMBL/GenBank/DDBJ whole genome shotgun (WGS) entry which is preliminary data.</text>
</comment>
<evidence type="ECO:0000313" key="4">
    <source>
        <dbReference type="Proteomes" id="UP000178446"/>
    </source>
</evidence>
<protein>
    <recommendedName>
        <fullName evidence="2">DUF5652 domain-containing protein</fullName>
    </recommendedName>
</protein>
<gene>
    <name evidence="3" type="ORF">A2685_00460</name>
</gene>
<dbReference type="AlphaFoldDB" id="A0A1F7XVK8"/>
<keyword evidence="1" id="KW-0472">Membrane</keyword>
<name>A0A1F7XVK8_9BACT</name>
<evidence type="ECO:0000256" key="1">
    <source>
        <dbReference type="SAM" id="Phobius"/>
    </source>
</evidence>